<feature type="region of interest" description="Disordered" evidence="1">
    <location>
        <begin position="216"/>
        <end position="243"/>
    </location>
</feature>
<evidence type="ECO:0000313" key="3">
    <source>
        <dbReference type="Proteomes" id="UP001163293"/>
    </source>
</evidence>
<keyword evidence="3" id="KW-1185">Reference proteome</keyword>
<sequence>MIEDAKDWVRARAGKVLVCSTGTLLALSLLSLVPALLADGSADADSKADQLIVQLQGKQEDAQAALETKHARLLSDLPGMDAERADRDRATARSVLLSLTDSSASSRTVRETQVALDARYGFLGNSSRSLTEFIPEWMAATGAGQGAGTAYQLADFDADVIAVKGLDYAYAGVARLDPVSVDGKPTAKSEYVVFTFATGQDGTVASFEAYRASARTRDQLAAQTPPASASPAPTASPGPGHSG</sequence>
<feature type="compositionally biased region" description="Low complexity" evidence="1">
    <location>
        <begin position="221"/>
        <end position="243"/>
    </location>
</feature>
<name>A0AAX3EDM0_PAEUR</name>
<organism evidence="2 3">
    <name type="scientific">Paenarthrobacter ureafaciens</name>
    <dbReference type="NCBI Taxonomy" id="37931"/>
    <lineage>
        <taxon>Bacteria</taxon>
        <taxon>Bacillati</taxon>
        <taxon>Actinomycetota</taxon>
        <taxon>Actinomycetes</taxon>
        <taxon>Micrococcales</taxon>
        <taxon>Micrococcaceae</taxon>
        <taxon>Paenarthrobacter</taxon>
    </lineage>
</organism>
<gene>
    <name evidence="2" type="ORF">NL394_12860</name>
</gene>
<dbReference type="EMBL" id="CP101185">
    <property type="protein sequence ID" value="UYV95971.1"/>
    <property type="molecule type" value="Genomic_DNA"/>
</dbReference>
<dbReference type="Proteomes" id="UP001163293">
    <property type="component" value="Chromosome"/>
</dbReference>
<proteinExistence type="predicted"/>
<dbReference type="AlphaFoldDB" id="A0AAX3EDM0"/>
<accession>A0AAX3EDM0</accession>
<protein>
    <submittedName>
        <fullName evidence="2">Uncharacterized protein</fullName>
    </submittedName>
</protein>
<evidence type="ECO:0000313" key="2">
    <source>
        <dbReference type="EMBL" id="UYV95971.1"/>
    </source>
</evidence>
<dbReference type="RefSeq" id="WP_069694990.1">
    <property type="nucleotide sequence ID" value="NZ_CP043010.1"/>
</dbReference>
<reference evidence="2" key="1">
    <citation type="submission" date="2022-07" db="EMBL/GenBank/DDBJ databases">
        <authorList>
            <person name="Wu T."/>
        </authorList>
    </citation>
    <scope>NUCLEOTIDE SEQUENCE</scope>
    <source>
        <strain evidence="2">SD-1</strain>
    </source>
</reference>
<evidence type="ECO:0000256" key="1">
    <source>
        <dbReference type="SAM" id="MobiDB-lite"/>
    </source>
</evidence>